<dbReference type="InterPro" id="IPR006450">
    <property type="entry name" value="Phage_HK97_gp6-like"/>
</dbReference>
<protein>
    <submittedName>
        <fullName evidence="1">Phage gp6-like head-tail connector protein</fullName>
    </submittedName>
</protein>
<reference evidence="1" key="1">
    <citation type="journal article" date="2018" name="Genome Biol.">
        <title>SKESA: strategic k-mer extension for scrupulous assemblies.</title>
        <authorList>
            <person name="Souvorov A."/>
            <person name="Agarwala R."/>
            <person name="Lipman D.J."/>
        </authorList>
    </citation>
    <scope>NUCLEOTIDE SEQUENCE</scope>
    <source>
        <strain evidence="1">MA.AU149 SUB-73</strain>
    </source>
</reference>
<dbReference type="CDD" id="cd08054">
    <property type="entry name" value="gp6"/>
    <property type="match status" value="1"/>
</dbReference>
<comment type="caution">
    <text evidence="1">The sequence shown here is derived from an EMBL/GenBank/DDBJ whole genome shotgun (WGS) entry which is preliminary data.</text>
</comment>
<reference evidence="1" key="2">
    <citation type="submission" date="2020-02" db="EMBL/GenBank/DDBJ databases">
        <authorList>
            <consortium name="NCBI Pathogen Detection Project"/>
        </authorList>
    </citation>
    <scope>NUCLEOTIDE SEQUENCE</scope>
    <source>
        <strain evidence="1">MA.AU149 SUB-73</strain>
    </source>
</reference>
<evidence type="ECO:0000313" key="1">
    <source>
        <dbReference type="EMBL" id="HAF2593085.1"/>
    </source>
</evidence>
<sequence>MSITGNKNLINITANDDELITLTEVKMHCRIDEDFDFEDSELTLLRSAALIACQRHIGKKIGVDLEWDDALKVGCLMYISHLYRDRSMVTPFEQTTVPLTVDSLWSVYRDPGVH</sequence>
<accession>A0A744JSP1</accession>
<dbReference type="NCBIfam" id="TIGR01560">
    <property type="entry name" value="put_DNA_pack"/>
    <property type="match status" value="1"/>
</dbReference>
<proteinExistence type="predicted"/>
<dbReference type="Gene3D" id="1.10.3230.30">
    <property type="entry name" value="Phage gp6-like head-tail connector protein"/>
    <property type="match status" value="1"/>
</dbReference>
<dbReference type="EMBL" id="DAAURV010000007">
    <property type="protein sequence ID" value="HAF2593085.1"/>
    <property type="molecule type" value="Genomic_DNA"/>
</dbReference>
<organism evidence="1">
    <name type="scientific">Salmonella enterica</name>
    <name type="common">Salmonella choleraesuis</name>
    <dbReference type="NCBI Taxonomy" id="28901"/>
    <lineage>
        <taxon>Bacteria</taxon>
        <taxon>Pseudomonadati</taxon>
        <taxon>Pseudomonadota</taxon>
        <taxon>Gammaproteobacteria</taxon>
        <taxon>Enterobacterales</taxon>
        <taxon>Enterobacteriaceae</taxon>
        <taxon>Salmonella</taxon>
    </lineage>
</organism>
<name>A0A744JSP1_SALER</name>
<gene>
    <name evidence="1" type="ORF">G8N62_002173</name>
</gene>
<dbReference type="AlphaFoldDB" id="A0A744JSP1"/>